<proteinExistence type="predicted"/>
<dbReference type="SUPFAM" id="SSF48208">
    <property type="entry name" value="Six-hairpin glycosidases"/>
    <property type="match status" value="1"/>
</dbReference>
<gene>
    <name evidence="1" type="ORF">PICMEDRAFT_30092</name>
</gene>
<dbReference type="Proteomes" id="UP000094455">
    <property type="component" value="Unassembled WGS sequence"/>
</dbReference>
<dbReference type="OrthoDB" id="7771656at2759"/>
<dbReference type="GO" id="GO:0005975">
    <property type="term" value="P:carbohydrate metabolic process"/>
    <property type="evidence" value="ECO:0007669"/>
    <property type="project" value="InterPro"/>
</dbReference>
<dbReference type="InterPro" id="IPR012341">
    <property type="entry name" value="6hp_glycosidase-like_sf"/>
</dbReference>
<dbReference type="InterPro" id="IPR008313">
    <property type="entry name" value="GH125"/>
</dbReference>
<dbReference type="AlphaFoldDB" id="A0A1E3NSA1"/>
<dbReference type="Gene3D" id="1.50.10.10">
    <property type="match status" value="1"/>
</dbReference>
<dbReference type="GO" id="GO:0004553">
    <property type="term" value="F:hydrolase activity, hydrolyzing O-glycosyl compounds"/>
    <property type="evidence" value="ECO:0007669"/>
    <property type="project" value="UniProtKB-ARBA"/>
</dbReference>
<accession>A0A1E3NSA1</accession>
<dbReference type="PANTHER" id="PTHR31047:SF0">
    <property type="entry name" value="MEIOTICALLY UP-REGULATED GENE 157 PROTEIN"/>
    <property type="match status" value="1"/>
</dbReference>
<protein>
    <recommendedName>
        <fullName evidence="3">Glycoside hydrolase family 125 protein</fullName>
    </recommendedName>
</protein>
<dbReference type="GeneID" id="30179314"/>
<sequence>MTPPQVESQQQWFKGLRAPACEEYTSYASRKHEPLSKGPLKLSYMRPPQQCRTFTSTAVEKLIEHFRVKMKDPDLFRIFENALPNTLDTTILWFDENDEGSPKTFISTGDIHAEWLRDSARQLSVYQKLIPQDPKLGKMIKGAILQQAEYINIAPYCNAFQPPKKSKVSRKASSIDNVTPVPPWGSVFECKYELDSLASFLTLTNEYLVNSKDYRLLEDTNVEDALRTIAKILKRESSPTFSEDGRVLQFFYSFRRNTNIGSETLPLGGTGNPVNFNSGLVRSAFRPSDDACIYQYFIPANAQLLVELKKLIPLLQKHNDPSIANAKLSTIFQTYADKIAKGIEEHAIVDHKLFGQVYAYEIDGYGGVNFMDDANIPSLLSLPDMGFGTIDDPVYQNTRKMILSKVGNPYFLNGKYLQGVGGPHVGLFHAWPMSLLVQIRTSDDDEEITELLDMIKNTTAGLGLMHEGVNVNAPSGKLYTRPWFSWCNSEFGKTILDLAERKPWLIFSEEKSTLHKSL</sequence>
<organism evidence="1 2">
    <name type="scientific">Pichia membranifaciens NRRL Y-2026</name>
    <dbReference type="NCBI Taxonomy" id="763406"/>
    <lineage>
        <taxon>Eukaryota</taxon>
        <taxon>Fungi</taxon>
        <taxon>Dikarya</taxon>
        <taxon>Ascomycota</taxon>
        <taxon>Saccharomycotina</taxon>
        <taxon>Pichiomycetes</taxon>
        <taxon>Pichiales</taxon>
        <taxon>Pichiaceae</taxon>
        <taxon>Pichia</taxon>
    </lineage>
</organism>
<reference evidence="1 2" key="1">
    <citation type="journal article" date="2016" name="Proc. Natl. Acad. Sci. U.S.A.">
        <title>Comparative genomics of biotechnologically important yeasts.</title>
        <authorList>
            <person name="Riley R."/>
            <person name="Haridas S."/>
            <person name="Wolfe K.H."/>
            <person name="Lopes M.R."/>
            <person name="Hittinger C.T."/>
            <person name="Goeker M."/>
            <person name="Salamov A.A."/>
            <person name="Wisecaver J.H."/>
            <person name="Long T.M."/>
            <person name="Calvey C.H."/>
            <person name="Aerts A.L."/>
            <person name="Barry K.W."/>
            <person name="Choi C."/>
            <person name="Clum A."/>
            <person name="Coughlan A.Y."/>
            <person name="Deshpande S."/>
            <person name="Douglass A.P."/>
            <person name="Hanson S.J."/>
            <person name="Klenk H.-P."/>
            <person name="LaButti K.M."/>
            <person name="Lapidus A."/>
            <person name="Lindquist E.A."/>
            <person name="Lipzen A.M."/>
            <person name="Meier-Kolthoff J.P."/>
            <person name="Ohm R.A."/>
            <person name="Otillar R.P."/>
            <person name="Pangilinan J.L."/>
            <person name="Peng Y."/>
            <person name="Rokas A."/>
            <person name="Rosa C.A."/>
            <person name="Scheuner C."/>
            <person name="Sibirny A.A."/>
            <person name="Slot J.C."/>
            <person name="Stielow J.B."/>
            <person name="Sun H."/>
            <person name="Kurtzman C.P."/>
            <person name="Blackwell M."/>
            <person name="Grigoriev I.V."/>
            <person name="Jeffries T.W."/>
        </authorList>
    </citation>
    <scope>NUCLEOTIDE SEQUENCE [LARGE SCALE GENOMIC DNA]</scope>
    <source>
        <strain evidence="1 2">NRRL Y-2026</strain>
    </source>
</reference>
<dbReference type="PANTHER" id="PTHR31047">
    <property type="entry name" value="MEIOTICALLY UP-REGULATED GENE 157 PROTEIN"/>
    <property type="match status" value="1"/>
</dbReference>
<dbReference type="PIRSF" id="PIRSF028846">
    <property type="entry name" value="UCP028846"/>
    <property type="match status" value="1"/>
</dbReference>
<dbReference type="STRING" id="763406.A0A1E3NSA1"/>
<dbReference type="EMBL" id="KV454001">
    <property type="protein sequence ID" value="ODQ48930.1"/>
    <property type="molecule type" value="Genomic_DNA"/>
</dbReference>
<evidence type="ECO:0008006" key="3">
    <source>
        <dbReference type="Google" id="ProtNLM"/>
    </source>
</evidence>
<dbReference type="InterPro" id="IPR008928">
    <property type="entry name" value="6-hairpin_glycosidase_sf"/>
</dbReference>
<evidence type="ECO:0000313" key="1">
    <source>
        <dbReference type="EMBL" id="ODQ48930.1"/>
    </source>
</evidence>
<evidence type="ECO:0000313" key="2">
    <source>
        <dbReference type="Proteomes" id="UP000094455"/>
    </source>
</evidence>
<keyword evidence="2" id="KW-1185">Reference proteome</keyword>
<name>A0A1E3NSA1_9ASCO</name>
<dbReference type="RefSeq" id="XP_019020043.1">
    <property type="nucleotide sequence ID" value="XM_019162627.1"/>
</dbReference>
<dbReference type="Pfam" id="PF06824">
    <property type="entry name" value="Glyco_hydro_125"/>
    <property type="match status" value="1"/>
</dbReference>
<dbReference type="SMART" id="SM01149">
    <property type="entry name" value="DUF1237"/>
    <property type="match status" value="1"/>
</dbReference>